<comment type="caution">
    <text evidence="3">The sequence shown here is derived from an EMBL/GenBank/DDBJ whole genome shotgun (WGS) entry which is preliminary data.</text>
</comment>
<sequence>MLVNEHDIIPARIFFMKLILLGTNGWFDTETGNTPCVLLQTEQFDVIFDAGYGFTKVDRYIDGSKPVYLFLSHFHLDHLIGLHTLPKNHFPRGLTILGQPGTKDALNELLGPPFSVPLSTHRYPVQIQELMNGTRPHLPFNLTALPLVHSGPCLGYRLETNGKVVTYCTDTGYCENAVTLAHQADLFMTECALAPGAEPHPGWPHLNPAEAARIAVEAQAQRLILIHFDPTQYPTLSHRKLAEEEARKIFPQSFAGYDGMEFSLK</sequence>
<proteinExistence type="predicted"/>
<protein>
    <submittedName>
        <fullName evidence="3">MBL fold metallo-hydrolase</fullName>
    </submittedName>
</protein>
<dbReference type="PANTHER" id="PTHR46018">
    <property type="entry name" value="ZINC PHOSPHODIESTERASE ELAC PROTEIN 1"/>
    <property type="match status" value="1"/>
</dbReference>
<feature type="domain" description="Metallo-beta-lactamase" evidence="2">
    <location>
        <begin position="33"/>
        <end position="227"/>
    </location>
</feature>
<dbReference type="EMBL" id="DPBP01000022">
    <property type="protein sequence ID" value="HCE17241.1"/>
    <property type="molecule type" value="Genomic_DNA"/>
</dbReference>
<dbReference type="Pfam" id="PF12706">
    <property type="entry name" value="Lactamase_B_2"/>
    <property type="match status" value="1"/>
</dbReference>
<reference evidence="3 4" key="1">
    <citation type="journal article" date="2018" name="Nat. Biotechnol.">
        <title>A standardized bacterial taxonomy based on genome phylogeny substantially revises the tree of life.</title>
        <authorList>
            <person name="Parks D.H."/>
            <person name="Chuvochina M."/>
            <person name="Waite D.W."/>
            <person name="Rinke C."/>
            <person name="Skarshewski A."/>
            <person name="Chaumeil P.A."/>
            <person name="Hugenholtz P."/>
        </authorList>
    </citation>
    <scope>NUCLEOTIDE SEQUENCE [LARGE SCALE GENOMIC DNA]</scope>
    <source>
        <strain evidence="3">UBA8781</strain>
    </source>
</reference>
<evidence type="ECO:0000259" key="2">
    <source>
        <dbReference type="SMART" id="SM00849"/>
    </source>
</evidence>
<dbReference type="Gene3D" id="3.60.15.10">
    <property type="entry name" value="Ribonuclease Z/Hydroxyacylglutathione hydrolase-like"/>
    <property type="match status" value="1"/>
</dbReference>
<dbReference type="InterPro" id="IPR001279">
    <property type="entry name" value="Metallo-B-lactamas"/>
</dbReference>
<dbReference type="GO" id="GO:0042781">
    <property type="term" value="F:3'-tRNA processing endoribonuclease activity"/>
    <property type="evidence" value="ECO:0007669"/>
    <property type="project" value="TreeGrafter"/>
</dbReference>
<evidence type="ECO:0000256" key="1">
    <source>
        <dbReference type="ARBA" id="ARBA00022759"/>
    </source>
</evidence>
<keyword evidence="1" id="KW-0540">Nuclease</keyword>
<dbReference type="CDD" id="cd16272">
    <property type="entry name" value="RNaseZ_MBL-fold"/>
    <property type="match status" value="1"/>
</dbReference>
<organism evidence="3 4">
    <name type="scientific">Anaerolinea thermolimosa</name>
    <dbReference type="NCBI Taxonomy" id="229919"/>
    <lineage>
        <taxon>Bacteria</taxon>
        <taxon>Bacillati</taxon>
        <taxon>Chloroflexota</taxon>
        <taxon>Anaerolineae</taxon>
        <taxon>Anaerolineales</taxon>
        <taxon>Anaerolineaceae</taxon>
        <taxon>Anaerolinea</taxon>
    </lineage>
</organism>
<dbReference type="SUPFAM" id="SSF56281">
    <property type="entry name" value="Metallo-hydrolase/oxidoreductase"/>
    <property type="match status" value="1"/>
</dbReference>
<keyword evidence="1" id="KW-0255">Endonuclease</keyword>
<name>A0A3D1JF70_9CHLR</name>
<dbReference type="SMART" id="SM00849">
    <property type="entry name" value="Lactamase_B"/>
    <property type="match status" value="1"/>
</dbReference>
<dbReference type="STRING" id="229919.GCA_001050195_02109"/>
<dbReference type="OrthoDB" id="9800940at2"/>
<keyword evidence="3" id="KW-0378">Hydrolase</keyword>
<dbReference type="InterPro" id="IPR036866">
    <property type="entry name" value="RibonucZ/Hydroxyglut_hydro"/>
</dbReference>
<accession>A0A3D1JF70</accession>
<dbReference type="Proteomes" id="UP000264141">
    <property type="component" value="Unassembled WGS sequence"/>
</dbReference>
<dbReference type="AlphaFoldDB" id="A0A3D1JF70"/>
<evidence type="ECO:0000313" key="4">
    <source>
        <dbReference type="Proteomes" id="UP000264141"/>
    </source>
</evidence>
<evidence type="ECO:0000313" key="3">
    <source>
        <dbReference type="EMBL" id="HCE17241.1"/>
    </source>
</evidence>
<gene>
    <name evidence="3" type="ORF">DEQ80_05225</name>
</gene>
<dbReference type="PANTHER" id="PTHR46018:SF2">
    <property type="entry name" value="ZINC PHOSPHODIESTERASE ELAC PROTEIN 1"/>
    <property type="match status" value="1"/>
</dbReference>